<gene>
    <name evidence="1" type="ORF">PSANT_01108</name>
</gene>
<protein>
    <submittedName>
        <fullName evidence="1">Uncharacterized protein</fullName>
    </submittedName>
</protein>
<name>A0A5C3FGA2_PSEA2</name>
<comment type="caution">
    <text evidence="1">The sequence shown here is derived from an EMBL/GenBank/DDBJ whole genome shotgun (WGS) entry which is preliminary data.</text>
</comment>
<reference evidence="1" key="1">
    <citation type="submission" date="2018-03" db="EMBL/GenBank/DDBJ databases">
        <authorList>
            <person name="Guldener U."/>
        </authorList>
    </citation>
    <scope>NUCLEOTIDE SEQUENCE [LARGE SCALE GENOMIC DNA]</scope>
    <source>
        <strain evidence="1">ATCC34888</strain>
    </source>
</reference>
<evidence type="ECO:0000313" key="2">
    <source>
        <dbReference type="Proteomes" id="UP000325008"/>
    </source>
</evidence>
<dbReference type="AlphaFoldDB" id="A0A5C3FGA2"/>
<accession>A0A5C3FGA2</accession>
<organism evidence="1 2">
    <name type="scientific">Pseudozyma antarctica</name>
    <name type="common">Yeast</name>
    <name type="synonym">Candida antarctica</name>
    <dbReference type="NCBI Taxonomy" id="84753"/>
    <lineage>
        <taxon>Eukaryota</taxon>
        <taxon>Fungi</taxon>
        <taxon>Dikarya</taxon>
        <taxon>Basidiomycota</taxon>
        <taxon>Ustilaginomycotina</taxon>
        <taxon>Ustilaginomycetes</taxon>
        <taxon>Ustilaginales</taxon>
        <taxon>Ustilaginaceae</taxon>
        <taxon>Moesziomyces</taxon>
    </lineage>
</organism>
<keyword evidence="2" id="KW-1185">Reference proteome</keyword>
<dbReference type="EMBL" id="OOIQ01000002">
    <property type="protein sequence ID" value="SPO43423.1"/>
    <property type="molecule type" value="Genomic_DNA"/>
</dbReference>
<dbReference type="Proteomes" id="UP000325008">
    <property type="component" value="Unassembled WGS sequence"/>
</dbReference>
<proteinExistence type="predicted"/>
<sequence>MAGLYTMAICSRSQQTYQGQDTCASPDDGNKQGHLLQVTTNLSLLQVTTNPFHTHIKDRALDNLQQRSLARRLVPTTTLFDAGPRRDDADAVAPCTTTPTPVLGAGTLPNPVLTVAPPTASADDGDEADTDVEDDIDAALDDPPLPCPFASLDVYVCITPSRNANLGLSQSQTVPVAITQKY</sequence>
<evidence type="ECO:0000313" key="1">
    <source>
        <dbReference type="EMBL" id="SPO43423.1"/>
    </source>
</evidence>